<dbReference type="InterPro" id="IPR011009">
    <property type="entry name" value="Kinase-like_dom_sf"/>
</dbReference>
<dbReference type="InterPro" id="IPR046805">
    <property type="entry name" value="Tra1_ring"/>
</dbReference>
<dbReference type="Pfam" id="PF02259">
    <property type="entry name" value="FAT"/>
    <property type="match status" value="1"/>
</dbReference>
<keyword evidence="7" id="KW-1185">Reference proteome</keyword>
<feature type="domain" description="PI3K/PI4K catalytic" evidence="3">
    <location>
        <begin position="997"/>
        <end position="1366"/>
    </location>
</feature>
<dbReference type="PROSITE" id="PS51189">
    <property type="entry name" value="FAT"/>
    <property type="match status" value="1"/>
</dbReference>
<dbReference type="Gene3D" id="1.10.1070.11">
    <property type="entry name" value="Phosphatidylinositol 3-/4-kinase, catalytic domain"/>
    <property type="match status" value="1"/>
</dbReference>
<name>A0ABQ7H376_DUNSA</name>
<dbReference type="InterPro" id="IPR036940">
    <property type="entry name" value="PI3/4_kinase_cat_sf"/>
</dbReference>
<proteinExistence type="inferred from homology"/>
<dbReference type="InterPro" id="IPR000403">
    <property type="entry name" value="PI3/4_kinase_cat_dom"/>
</dbReference>
<comment type="similarity">
    <text evidence="1">Belongs to the PI3/PI4-kinase family. TRA1 subfamily.</text>
</comment>
<evidence type="ECO:0000313" key="7">
    <source>
        <dbReference type="Proteomes" id="UP000815325"/>
    </source>
</evidence>
<dbReference type="PROSITE" id="PS50290">
    <property type="entry name" value="PI3_4_KINASE_3"/>
    <property type="match status" value="1"/>
</dbReference>
<gene>
    <name evidence="6" type="ORF">DUNSADRAFT_13399</name>
</gene>
<dbReference type="InterPro" id="IPR003152">
    <property type="entry name" value="FATC_dom"/>
</dbReference>
<dbReference type="SUPFAM" id="SSF56112">
    <property type="entry name" value="Protein kinase-like (PK-like)"/>
    <property type="match status" value="1"/>
</dbReference>
<feature type="region of interest" description="Disordered" evidence="2">
    <location>
        <begin position="72"/>
        <end position="160"/>
    </location>
</feature>
<evidence type="ECO:0000313" key="6">
    <source>
        <dbReference type="EMBL" id="KAF5841323.1"/>
    </source>
</evidence>
<dbReference type="InterPro" id="IPR014009">
    <property type="entry name" value="PIK_FAT"/>
</dbReference>
<comment type="caution">
    <text evidence="6">The sequence shown here is derived from an EMBL/GenBank/DDBJ whole genome shotgun (WGS) entry which is preliminary data.</text>
</comment>
<reference evidence="6" key="1">
    <citation type="submission" date="2017-08" db="EMBL/GenBank/DDBJ databases">
        <authorList>
            <person name="Polle J.E."/>
            <person name="Barry K."/>
            <person name="Cushman J."/>
            <person name="Schmutz J."/>
            <person name="Tran D."/>
            <person name="Hathwaick L.T."/>
            <person name="Yim W.C."/>
            <person name="Jenkins J."/>
            <person name="Mckie-Krisberg Z.M."/>
            <person name="Prochnik S."/>
            <person name="Lindquist E."/>
            <person name="Dockter R.B."/>
            <person name="Adam C."/>
            <person name="Molina H."/>
            <person name="Bunkerborg J."/>
            <person name="Jin E."/>
            <person name="Buchheim M."/>
            <person name="Magnuson J."/>
        </authorList>
    </citation>
    <scope>NUCLEOTIDE SEQUENCE</scope>
    <source>
        <strain evidence="6">CCAP 19/18</strain>
    </source>
</reference>
<dbReference type="CDD" id="cd05163">
    <property type="entry name" value="PIKK_TRRAP"/>
    <property type="match status" value="1"/>
</dbReference>
<dbReference type="Pfam" id="PF20206">
    <property type="entry name" value="Tra1_ring"/>
    <property type="match status" value="1"/>
</dbReference>
<feature type="domain" description="FATC" evidence="5">
    <location>
        <begin position="1372"/>
        <end position="1408"/>
    </location>
</feature>
<dbReference type="SMART" id="SM01343">
    <property type="entry name" value="FATC"/>
    <property type="match status" value="1"/>
</dbReference>
<dbReference type="InterPro" id="IPR003151">
    <property type="entry name" value="PIK-rel_kinase_FAT"/>
</dbReference>
<protein>
    <recommendedName>
        <fullName evidence="8">Non-specific serine/threonine protein kinase</fullName>
    </recommendedName>
</protein>
<feature type="domain" description="FAT" evidence="4">
    <location>
        <begin position="247"/>
        <end position="803"/>
    </location>
</feature>
<feature type="compositionally biased region" description="Gly residues" evidence="2">
    <location>
        <begin position="121"/>
        <end position="136"/>
    </location>
</feature>
<accession>A0ABQ7H376</accession>
<evidence type="ECO:0000256" key="1">
    <source>
        <dbReference type="ARBA" id="ARBA00007234"/>
    </source>
</evidence>
<dbReference type="Pfam" id="PF00454">
    <property type="entry name" value="PI3_PI4_kinase"/>
    <property type="match status" value="1"/>
</dbReference>
<organism evidence="6 7">
    <name type="scientific">Dunaliella salina</name>
    <name type="common">Green alga</name>
    <name type="synonym">Protococcus salinus</name>
    <dbReference type="NCBI Taxonomy" id="3046"/>
    <lineage>
        <taxon>Eukaryota</taxon>
        <taxon>Viridiplantae</taxon>
        <taxon>Chlorophyta</taxon>
        <taxon>core chlorophytes</taxon>
        <taxon>Chlorophyceae</taxon>
        <taxon>CS clade</taxon>
        <taxon>Chlamydomonadales</taxon>
        <taxon>Dunaliellaceae</taxon>
        <taxon>Dunaliella</taxon>
    </lineage>
</organism>
<dbReference type="EMBL" id="MU069488">
    <property type="protein sequence ID" value="KAF5841323.1"/>
    <property type="molecule type" value="Genomic_DNA"/>
</dbReference>
<feature type="compositionally biased region" description="Low complexity" evidence="2">
    <location>
        <begin position="111"/>
        <end position="120"/>
    </location>
</feature>
<evidence type="ECO:0000259" key="4">
    <source>
        <dbReference type="PROSITE" id="PS51189"/>
    </source>
</evidence>
<dbReference type="PANTHER" id="PTHR11139">
    <property type="entry name" value="ATAXIA TELANGIECTASIA MUTATED ATM -RELATED"/>
    <property type="match status" value="1"/>
</dbReference>
<dbReference type="SMART" id="SM00146">
    <property type="entry name" value="PI3Kc"/>
    <property type="match status" value="1"/>
</dbReference>
<evidence type="ECO:0000256" key="2">
    <source>
        <dbReference type="SAM" id="MobiDB-lite"/>
    </source>
</evidence>
<dbReference type="InterPro" id="IPR050517">
    <property type="entry name" value="DDR_Repair_Kinase"/>
</dbReference>
<evidence type="ECO:0000259" key="3">
    <source>
        <dbReference type="PROSITE" id="PS50290"/>
    </source>
</evidence>
<feature type="compositionally biased region" description="Low complexity" evidence="2">
    <location>
        <begin position="144"/>
        <end position="153"/>
    </location>
</feature>
<dbReference type="PANTHER" id="PTHR11139:SF1">
    <property type="entry name" value="TRANSFORMATION_TRANSCRIPTION DOMAIN-ASSOCIATED PROTEIN"/>
    <property type="match status" value="1"/>
</dbReference>
<sequence>MREDAFTKVERMFMVGLRATNPSVRRDFFALYDSYVPTALFDRLQFIIFNHDWEAMAHQFWLKHALGTPMEIDPQGAVKNEPHHQQQPHPQAAVPPPSHPTAGLSGGQQGTGSAPPEAASAGGGGAAAAAGDGIGRGDATHVSAGGAAAAAAGQQPRPQLSIPKEAVPEPVMGMLHEHAAFLHRCGERFQDCAETIVLLLVTLAKPIIGLLSKEYHFKQAHLRPNVIQALLDGIAVSQPQPKIPPELIKFLGKTYNAWHIAIPLLESHVVMFPNDLRCFDALLELYKLVNEDDMLCGLWRRRCHSEVTKSALSLIQTGHLELAQELLGEAPRHMLPDKVSRSEQAMWIEQWVGCAKSLCQWDILEEYARETHNQELSLDCLWRLQDWMGLKQTLANKVVQLEESPQMLMIQSYMALHESDIPGSDKRTSQATIAALLRWWQLPEVASTPQAHLLQTFQQLVELREDMRVYFDLAQSAANKQEYPYQDVRDITDTWRYGGVVGEKWRWGSGGAVGEVCWRSGIVGWVITDTCRDVAVWLLSYRDKAWSVNKLGAIATAHGHTDTCLNILNTMYGFSAMEVQEAFVKIREQARAYLERPSELMAGLNLLSTTNLDYFGAQHQSEIFRLKGCLLAQMKDTKAAHQSFFQSLYLWKQSAEAWLGWGKLCDELWDKNAAAGMPAPELLEYAVHSILQAVKLGHAPARGLLPRLLYLLSFDNNITAPPEMQAQLMAQGASPGPWLNVVGQAMERSGALELAPWVWLPWLPQLQMALARPEASLIKQILMLLALALPQAVYLPLRTFSFSLRDCIQRSVFEYRERQRHVNDAVREKYPHLTTTLDALATEVSTRFAARQEERLLAVVNALLHRCYKLPFAGQHEVPDVLKKELLGVCRACFQDSSSSGKSRRASSSLREEFVRDMHPENPNIPPTLERLMDYLKAFRGRLLCEVEDKAWCCWRPFVCWRGAAGGLWFIGGHRTPCTRQHSHILSHTPTFTNAFGASVGIVRRAGASHRRLAFICSDGHARHMLVQQSQNVSQQSTEERIAQLMRSLNRMLDARPQSRSRALAWHVPMAVVISPGTRLFEEDPSFITYGEAYEVNSLRYGREADMPINVFKKRLLDSRRGLRCPTTCSRGTFLNVRSRIWLAQSFLFSPFFSRRGVDGLIMGGRLTCPSTKKRLAAYHEVCERIVTENVFAQYVYKSLPSCNHLWAFKKTLCLHTALAGLLCRMLLLGGRTPFKVLIAKDTGCMANTDLIPVYDERSGMLQNMEAVPFRLTRNLTSFFSGFGVEGMFCMAMVNAAQAILHKNTNIQHVLALFFRDDVVAWSGRRGTSKNTIVSGLKNEMIKSLVIKNSGAALARLREVAPSAVPEEVQHVLMGRESTVIHGVRALVEAAMEPRNLCKMEATWHPWF</sequence>
<dbReference type="PROSITE" id="PS51190">
    <property type="entry name" value="FATC"/>
    <property type="match status" value="1"/>
</dbReference>
<evidence type="ECO:0008006" key="8">
    <source>
        <dbReference type="Google" id="ProtNLM"/>
    </source>
</evidence>
<evidence type="ECO:0000259" key="5">
    <source>
        <dbReference type="PROSITE" id="PS51190"/>
    </source>
</evidence>
<dbReference type="Proteomes" id="UP000815325">
    <property type="component" value="Unassembled WGS sequence"/>
</dbReference>